<organism evidence="1 2">
    <name type="scientific">Legionella pneumophila</name>
    <dbReference type="NCBI Taxonomy" id="446"/>
    <lineage>
        <taxon>Bacteria</taxon>
        <taxon>Pseudomonadati</taxon>
        <taxon>Pseudomonadota</taxon>
        <taxon>Gammaproteobacteria</taxon>
        <taxon>Legionellales</taxon>
        <taxon>Legionellaceae</taxon>
        <taxon>Legionella</taxon>
    </lineage>
</organism>
<dbReference type="EMBL" id="UGOL01000001">
    <property type="protein sequence ID" value="STX80611.1"/>
    <property type="molecule type" value="Genomic_DNA"/>
</dbReference>
<evidence type="ECO:0000313" key="1">
    <source>
        <dbReference type="EMBL" id="STX80611.1"/>
    </source>
</evidence>
<dbReference type="AlphaFoldDB" id="A0A130X804"/>
<accession>A0A130X804</accession>
<evidence type="ECO:0000313" key="2">
    <source>
        <dbReference type="Proteomes" id="UP000254631"/>
    </source>
</evidence>
<dbReference type="OMA" id="PEQPELC"/>
<dbReference type="Proteomes" id="UP000254631">
    <property type="component" value="Unassembled WGS sequence"/>
</dbReference>
<name>A0A130X804_LEGPN</name>
<dbReference type="RefSeq" id="WP_011947336.1">
    <property type="nucleotide sequence ID" value="NZ_BAZA01000051.1"/>
</dbReference>
<protein>
    <submittedName>
        <fullName evidence="1">Uncharacterized protein</fullName>
    </submittedName>
</protein>
<proteinExistence type="predicted"/>
<sequence length="97" mass="10981">MNVNSENAQPGEAVTAEDYSRAMNFIGQNLLSSLTQSVEKLPPPFRNRRLVCQALSAFLTNVIYKQFPEQPESCQQMLDDITRHVSMQLDKIPQPSK</sequence>
<reference evidence="1 2" key="1">
    <citation type="submission" date="2018-06" db="EMBL/GenBank/DDBJ databases">
        <authorList>
            <consortium name="Pathogen Informatics"/>
            <person name="Doyle S."/>
        </authorList>
    </citation>
    <scope>NUCLEOTIDE SEQUENCE [LARGE SCALE GENOMIC DNA]</scope>
    <source>
        <strain evidence="1 2">NCTC12000</strain>
    </source>
</reference>
<gene>
    <name evidence="1" type="ORF">NCTC12000_02627</name>
</gene>